<reference evidence="3" key="1">
    <citation type="journal article" date="2016" name="Genome Announc.">
        <title>Draft genome sequence of Aspergillus niger strain An76.</title>
        <authorList>
            <person name="Gong W."/>
            <person name="Cheng Z."/>
            <person name="Zhang H."/>
            <person name="Liu L."/>
            <person name="Gao P."/>
            <person name="Wang L."/>
        </authorList>
    </citation>
    <scope>NUCLEOTIDE SEQUENCE [LARGE SCALE GENOMIC DNA]</scope>
    <source>
        <strain evidence="3">An76</strain>
    </source>
</reference>
<evidence type="ECO:0000313" key="3">
    <source>
        <dbReference type="Proteomes" id="UP000068243"/>
    </source>
</evidence>
<dbReference type="EMBL" id="BCMY01000003">
    <property type="protein sequence ID" value="GAQ37858.1"/>
    <property type="molecule type" value="Genomic_DNA"/>
</dbReference>
<dbReference type="OMA" id="FCGEFGG"/>
<comment type="caution">
    <text evidence="2">The sequence shown here is derived from an EMBL/GenBank/DDBJ whole genome shotgun (WGS) entry which is preliminary data.</text>
</comment>
<dbReference type="InterPro" id="IPR001810">
    <property type="entry name" value="F-box_dom"/>
</dbReference>
<dbReference type="VEuPathDB" id="FungiDB:ATCC64974_80130"/>
<gene>
    <name evidence="2" type="ORF">ABL_02352</name>
</gene>
<dbReference type="Proteomes" id="UP000068243">
    <property type="component" value="Unassembled WGS sequence"/>
</dbReference>
<evidence type="ECO:0000313" key="2">
    <source>
        <dbReference type="EMBL" id="GAQ37858.1"/>
    </source>
</evidence>
<dbReference type="VEuPathDB" id="FungiDB:M747DRAFT_41845"/>
<dbReference type="VEuPathDB" id="FungiDB:An04g04620"/>
<name>A0A100IAT4_ASPNG</name>
<dbReference type="Pfam" id="PF00646">
    <property type="entry name" value="F-box"/>
    <property type="match status" value="1"/>
</dbReference>
<dbReference type="VEuPathDB" id="FungiDB:ASPNIDRAFT2_1126365"/>
<organism evidence="2 3">
    <name type="scientific">Aspergillus niger</name>
    <dbReference type="NCBI Taxonomy" id="5061"/>
    <lineage>
        <taxon>Eukaryota</taxon>
        <taxon>Fungi</taxon>
        <taxon>Dikarya</taxon>
        <taxon>Ascomycota</taxon>
        <taxon>Pezizomycotina</taxon>
        <taxon>Eurotiomycetes</taxon>
        <taxon>Eurotiomycetidae</taxon>
        <taxon>Eurotiales</taxon>
        <taxon>Aspergillaceae</taxon>
        <taxon>Aspergillus</taxon>
        <taxon>Aspergillus subgen. Circumdati</taxon>
    </lineage>
</organism>
<protein>
    <recommendedName>
        <fullName evidence="1">F-box domain-containing protein</fullName>
    </recommendedName>
</protein>
<proteinExistence type="predicted"/>
<dbReference type="OrthoDB" id="2687876at2759"/>
<feature type="domain" description="F-box" evidence="1">
    <location>
        <begin position="59"/>
        <end position="105"/>
    </location>
</feature>
<accession>A0A100IAT4</accession>
<dbReference type="PROSITE" id="PS50181">
    <property type="entry name" value="FBOX"/>
    <property type="match status" value="1"/>
</dbReference>
<dbReference type="AlphaFoldDB" id="A0A100IAT4"/>
<sequence>MANNQSVQEKFSEADILRATSYHRRDFELAVISIRPSEIEKLLPGIRDAFNRPFNPAKPGLLDHLPVEIFHKCLLGLDLKTLFGLRQVNARTRDIVSTFKPYQKAMMYAQDLVCALLRTGLAKWYTLDDIFDVLHIRECTICGADFGGFVLLLPPNLTRCCFSCVRTKSGVGQHVIDPTTRRFHFERDYELITLSEAHNLYGVSPAVLRRENVPILKSLPGVYGMKETERKMRHSLVHDKAVRELSTNHKRGLPWSDTSRRSGEMFLRWCMATIALPWVDPETGEIDRGVSCRGCQWRFEQVSSDERSFGSLSASRDKVYSESSFLVHFWGCKHAKKLWEESKKGAVVVGDSEFVRRGGFIKDRKDDIALEVVARKRPRSTVGQIGSEAEEFYWILNSNGTLTPSWSLSRNRPFVNAGFESRERG</sequence>
<evidence type="ECO:0000259" key="1">
    <source>
        <dbReference type="PROSITE" id="PS50181"/>
    </source>
</evidence>